<dbReference type="EMBL" id="JBHRYO010000002">
    <property type="protein sequence ID" value="MFC3755692.1"/>
    <property type="molecule type" value="Genomic_DNA"/>
</dbReference>
<dbReference type="RefSeq" id="WP_290295727.1">
    <property type="nucleotide sequence ID" value="NZ_JAUFQR010000001.1"/>
</dbReference>
<protein>
    <recommendedName>
        <fullName evidence="4">Glycosyltransferase RgtA/B/C/D-like domain-containing protein</fullName>
    </recommendedName>
</protein>
<evidence type="ECO:0000256" key="1">
    <source>
        <dbReference type="SAM" id="Phobius"/>
    </source>
</evidence>
<keyword evidence="1" id="KW-0812">Transmembrane</keyword>
<gene>
    <name evidence="2" type="ORF">ACFONJ_06925</name>
</gene>
<feature type="transmembrane region" description="Helical" evidence="1">
    <location>
        <begin position="275"/>
        <end position="296"/>
    </location>
</feature>
<feature type="transmembrane region" description="Helical" evidence="1">
    <location>
        <begin position="151"/>
        <end position="181"/>
    </location>
</feature>
<sequence>MKKEYRYLIYFLILLVYIFVAYYSYGYDDELINIDLIKNLKTESTIFNHVIARDVHPPTHYLINKWLFDIFGSWSALRIISAVLVCFSGIFYIEKTRESNSLIEDFTLITIVSLNPAFLLWGTSIRWYAYFIPVLFVLLSAKKTENSLKHWLLFTIAITLMSYIGYAGVFLIPSLLIIHWVKDQSKINKKIKFVFVSLVTFGLLYSYQFYLLINYQVKNSDDQIFSLTKSAVGFITTQIGNQGVFPTSVAGILSIIGFTLLYIRDFLLVIKQKKIDSGIISYLIGVIVFFVTGIAGKMRNFVALSPLQNALFSNPGESKYKRLYLSALALIFCANVWGMYNVSFHINTTKNSWNLPIDDLLNNLAQENKNTTLILNHDPLIGDVLIKKGYKTYNPYINNKEQINTGSIDKVIVLKSFIGSIPKPHYDSLMISLDKIHNKNEKPIINKIGKDDYYQIKHKLDPSYPEYQIEIIKYNHVKDLNNLQIWNDKIL</sequence>
<evidence type="ECO:0008006" key="4">
    <source>
        <dbReference type="Google" id="ProtNLM"/>
    </source>
</evidence>
<evidence type="ECO:0000313" key="2">
    <source>
        <dbReference type="EMBL" id="MFC3755692.1"/>
    </source>
</evidence>
<feature type="transmembrane region" description="Helical" evidence="1">
    <location>
        <begin position="244"/>
        <end position="263"/>
    </location>
</feature>
<proteinExistence type="predicted"/>
<accession>A0ABV7XSQ6</accession>
<keyword evidence="3" id="KW-1185">Reference proteome</keyword>
<feature type="transmembrane region" description="Helical" evidence="1">
    <location>
        <begin position="193"/>
        <end position="213"/>
    </location>
</feature>
<dbReference type="Proteomes" id="UP001595735">
    <property type="component" value="Unassembled WGS sequence"/>
</dbReference>
<evidence type="ECO:0000313" key="3">
    <source>
        <dbReference type="Proteomes" id="UP001595735"/>
    </source>
</evidence>
<feature type="transmembrane region" description="Helical" evidence="1">
    <location>
        <begin position="106"/>
        <end position="131"/>
    </location>
</feature>
<feature type="transmembrane region" description="Helical" evidence="1">
    <location>
        <begin position="323"/>
        <end position="342"/>
    </location>
</feature>
<name>A0ABV7XSQ6_9FLAO</name>
<organism evidence="2 3">
    <name type="scientific">Chryseobacterium tructae</name>
    <dbReference type="NCBI Taxonomy" id="1037380"/>
    <lineage>
        <taxon>Bacteria</taxon>
        <taxon>Pseudomonadati</taxon>
        <taxon>Bacteroidota</taxon>
        <taxon>Flavobacteriia</taxon>
        <taxon>Flavobacteriales</taxon>
        <taxon>Weeksellaceae</taxon>
        <taxon>Chryseobacterium group</taxon>
        <taxon>Chryseobacterium</taxon>
    </lineage>
</organism>
<keyword evidence="1" id="KW-1133">Transmembrane helix</keyword>
<comment type="caution">
    <text evidence="2">The sequence shown here is derived from an EMBL/GenBank/DDBJ whole genome shotgun (WGS) entry which is preliminary data.</text>
</comment>
<feature type="transmembrane region" description="Helical" evidence="1">
    <location>
        <begin position="75"/>
        <end position="94"/>
    </location>
</feature>
<feature type="transmembrane region" description="Helical" evidence="1">
    <location>
        <begin position="7"/>
        <end position="25"/>
    </location>
</feature>
<keyword evidence="1" id="KW-0472">Membrane</keyword>
<reference evidence="3" key="1">
    <citation type="journal article" date="2019" name="Int. J. Syst. Evol. Microbiol.">
        <title>The Global Catalogue of Microorganisms (GCM) 10K type strain sequencing project: providing services to taxonomists for standard genome sequencing and annotation.</title>
        <authorList>
            <consortium name="The Broad Institute Genomics Platform"/>
            <consortium name="The Broad Institute Genome Sequencing Center for Infectious Disease"/>
            <person name="Wu L."/>
            <person name="Ma J."/>
        </authorList>
    </citation>
    <scope>NUCLEOTIDE SEQUENCE [LARGE SCALE GENOMIC DNA]</scope>
    <source>
        <strain evidence="3">CECT 7798</strain>
    </source>
</reference>